<reference evidence="10 11" key="3">
    <citation type="journal article" date="2019" name="Nat. Med.">
        <title>A library of human gut bacterial isolates paired with longitudinal multiomics data enables mechanistic microbiome research.</title>
        <authorList>
            <person name="Poyet M."/>
            <person name="Groussin M."/>
            <person name="Gibbons S.M."/>
            <person name="Avila-Pacheco J."/>
            <person name="Jiang X."/>
            <person name="Kearney S.M."/>
            <person name="Perrotta A.R."/>
            <person name="Berdy B."/>
            <person name="Zhao S."/>
            <person name="Lieberman T.D."/>
            <person name="Swanson P.K."/>
            <person name="Smith M."/>
            <person name="Roesemann S."/>
            <person name="Alexander J.E."/>
            <person name="Rich S.A."/>
            <person name="Livny J."/>
            <person name="Vlamakis H."/>
            <person name="Clish C."/>
            <person name="Bullock K."/>
            <person name="Deik A."/>
            <person name="Scott J."/>
            <person name="Pierce K.A."/>
            <person name="Xavier R.J."/>
            <person name="Alm E.J."/>
        </authorList>
    </citation>
    <scope>NUCLEOTIDE SEQUENCE [LARGE SCALE GENOMIC DNA]</scope>
    <source>
        <strain evidence="5 10">BIOML-A42</strain>
        <strain evidence="6 11">BIOML-A5</strain>
    </source>
</reference>
<evidence type="ECO:0000313" key="4">
    <source>
        <dbReference type="EMBL" id="CUO84795.1"/>
    </source>
</evidence>
<evidence type="ECO:0000313" key="10">
    <source>
        <dbReference type="Proteomes" id="UP000432488"/>
    </source>
</evidence>
<dbReference type="Gene3D" id="1.50.10.100">
    <property type="entry name" value="Chondroitin AC/alginate lyase"/>
    <property type="match status" value="1"/>
</dbReference>
<evidence type="ECO:0000256" key="1">
    <source>
        <dbReference type="SAM" id="SignalP"/>
    </source>
</evidence>
<reference evidence="7 9" key="2">
    <citation type="submission" date="2018-08" db="EMBL/GenBank/DDBJ databases">
        <title>A genome reference for cultivated species of the human gut microbiota.</title>
        <authorList>
            <person name="Zou Y."/>
            <person name="Xue W."/>
            <person name="Luo G."/>
        </authorList>
    </citation>
    <scope>NUCLEOTIDE SEQUENCE [LARGE SCALE GENOMIC DNA]</scope>
    <source>
        <strain evidence="7 9">OM07-9</strain>
    </source>
</reference>
<accession>A0A139K367</accession>
<evidence type="ECO:0000259" key="3">
    <source>
        <dbReference type="Pfam" id="PF25841"/>
    </source>
</evidence>
<feature type="chain" id="PRO_5014530837" evidence="1">
    <location>
        <begin position="21"/>
        <end position="633"/>
    </location>
</feature>
<dbReference type="EMBL" id="QSTL01000010">
    <property type="protein sequence ID" value="RGM54852.1"/>
    <property type="molecule type" value="Genomic_DNA"/>
</dbReference>
<organism evidence="5 10">
    <name type="scientific">Bacteroides uniformis</name>
    <dbReference type="NCBI Taxonomy" id="820"/>
    <lineage>
        <taxon>Bacteria</taxon>
        <taxon>Pseudomonadati</taxon>
        <taxon>Bacteroidota</taxon>
        <taxon>Bacteroidia</taxon>
        <taxon>Bacteroidales</taxon>
        <taxon>Bacteroidaceae</taxon>
        <taxon>Bacteroides</taxon>
    </lineage>
</organism>
<dbReference type="PATRIC" id="fig|820.27.peg.2810"/>
<dbReference type="EMBL" id="CYZF01000007">
    <property type="protein sequence ID" value="CUO84795.1"/>
    <property type="molecule type" value="Genomic_DNA"/>
</dbReference>
<dbReference type="InterPro" id="IPR008929">
    <property type="entry name" value="Chondroitin_lyas"/>
</dbReference>
<feature type="domain" description="Broad-specificity ulvan lyase C-terminal" evidence="3">
    <location>
        <begin position="399"/>
        <end position="632"/>
    </location>
</feature>
<reference evidence="4 8" key="1">
    <citation type="submission" date="2015-09" db="EMBL/GenBank/DDBJ databases">
        <authorList>
            <consortium name="Pathogen Informatics"/>
        </authorList>
    </citation>
    <scope>NUCLEOTIDE SEQUENCE [LARGE SCALE GENOMIC DNA]</scope>
    <source>
        <strain evidence="4 8">2789STDY5608791</strain>
    </source>
</reference>
<evidence type="ECO:0000259" key="2">
    <source>
        <dbReference type="Pfam" id="PF25840"/>
    </source>
</evidence>
<dbReference type="EMBL" id="WCUV01000006">
    <property type="protein sequence ID" value="KAB4092344.1"/>
    <property type="molecule type" value="Genomic_DNA"/>
</dbReference>
<dbReference type="InterPro" id="IPR008928">
    <property type="entry name" value="6-hairpin_glycosidase_sf"/>
</dbReference>
<dbReference type="InterPro" id="IPR058907">
    <property type="entry name" value="P29_N"/>
</dbReference>
<sequence>MKNMLFMMVLFCVSSLAGQARNVNANSFDDSLRSEADKLLTEWMDAFLAYQYTCSDSALDGGVLCPACARMHGRIGDAVLPLMYLAEKTGNQKYLLGAKRLMAWMENVHRPDGSWMNDVHVSDWNGTTVFAAIALYEALHYHGHLLDDSTHHHWKQRLVEAGEFMMNNPFIYSRRREGMRNMNVNYSASATYALYAIGEMCNRPEFKKEAGEIARGLKEYFTANDCFLYGEGPNIASETPNGCRPVDLLYNVEESLPNMAYYAVMANDMELFSLVERSMETHLEFMLPDGAWDNSWGTRSFKWTYWGGRTSDGFMGGYYLMAAARHPECLEAIRRNIRLLSKATHGGLLYGGMHYFASGVSPCIHHTFGHAKALASFLELPPVKMTSLEKLPRDSVYGVKHFKDIRTWLLSQGDWRATFTGYDAEYKVKGTHPMGGALSLLWHAQAGPIFAATMNQYKLIEAPNMQDNVRKYLMGGTPRVELTQDGVAYSNLDDLNTDITCFIENGFCRFNVNSHLVDINQQSPKQGEVLVEVNYAFSEQGVSISVERCNDSAYLVLPVIASPKEEVRISTREASIKKNKGILYITCEAGYIDVAPTDSDGRIFNPVPGFSFVPLRIIPESIGKKIQINIYFC</sequence>
<dbReference type="Proteomes" id="UP000261295">
    <property type="component" value="Unassembled WGS sequence"/>
</dbReference>
<dbReference type="Proteomes" id="UP000462376">
    <property type="component" value="Unassembled WGS sequence"/>
</dbReference>
<dbReference type="InterPro" id="IPR058908">
    <property type="entry name" value="P29_C"/>
</dbReference>
<feature type="signal peptide" evidence="1">
    <location>
        <begin position="1"/>
        <end position="20"/>
    </location>
</feature>
<feature type="domain" description="Broad-specificity ulvan lyase N-terminal" evidence="2">
    <location>
        <begin position="40"/>
        <end position="381"/>
    </location>
</feature>
<dbReference type="Proteomes" id="UP000095419">
    <property type="component" value="Unassembled WGS sequence"/>
</dbReference>
<dbReference type="Pfam" id="PF25840">
    <property type="entry name" value="Ulvan_lyase_N"/>
    <property type="match status" value="1"/>
</dbReference>
<dbReference type="Proteomes" id="UP000432488">
    <property type="component" value="Unassembled WGS sequence"/>
</dbReference>
<evidence type="ECO:0000313" key="7">
    <source>
        <dbReference type="EMBL" id="RGM54852.1"/>
    </source>
</evidence>
<dbReference type="GO" id="GO:0005975">
    <property type="term" value="P:carbohydrate metabolic process"/>
    <property type="evidence" value="ECO:0007669"/>
    <property type="project" value="InterPro"/>
</dbReference>
<evidence type="ECO:0000313" key="11">
    <source>
        <dbReference type="Proteomes" id="UP000462376"/>
    </source>
</evidence>
<protein>
    <submittedName>
        <fullName evidence="5">Uncharacterized protein</fullName>
    </submittedName>
</protein>
<dbReference type="RefSeq" id="WP_057088693.1">
    <property type="nucleotide sequence ID" value="NZ_CACRTC010000010.1"/>
</dbReference>
<proteinExistence type="predicted"/>
<keyword evidence="1" id="KW-0732">Signal</keyword>
<evidence type="ECO:0000313" key="5">
    <source>
        <dbReference type="EMBL" id="KAB4092344.1"/>
    </source>
</evidence>
<name>A0A139K367_BACUN</name>
<dbReference type="Pfam" id="PF25841">
    <property type="entry name" value="Ulvan_lyase_C"/>
    <property type="match status" value="1"/>
</dbReference>
<dbReference type="SUPFAM" id="SSF48208">
    <property type="entry name" value="Six-hairpin glycosidases"/>
    <property type="match status" value="1"/>
</dbReference>
<dbReference type="STRING" id="820.ERS852554_01475"/>
<dbReference type="EMBL" id="WCTL01000001">
    <property type="protein sequence ID" value="KAB4241123.1"/>
    <property type="molecule type" value="Genomic_DNA"/>
</dbReference>
<evidence type="ECO:0000313" key="6">
    <source>
        <dbReference type="EMBL" id="KAB4241123.1"/>
    </source>
</evidence>
<evidence type="ECO:0000313" key="8">
    <source>
        <dbReference type="Proteomes" id="UP000095419"/>
    </source>
</evidence>
<evidence type="ECO:0000313" key="9">
    <source>
        <dbReference type="Proteomes" id="UP000261295"/>
    </source>
</evidence>
<gene>
    <name evidence="7" type="ORF">DXC07_11905</name>
    <name evidence="4" type="ORF">ERS417307_02548</name>
    <name evidence="6" type="ORF">GAP47_00420</name>
    <name evidence="5" type="ORF">GAQ56_08825</name>
</gene>
<dbReference type="AlphaFoldDB" id="A0A139K367"/>